<accession>A0A2T0QXI9</accession>
<name>A0A2T0QXI9_9ACTN</name>
<gene>
    <name evidence="1" type="ORF">CLV37_11530</name>
</gene>
<dbReference type="EMBL" id="PVZF01000015">
    <property type="protein sequence ID" value="PRY10766.1"/>
    <property type="molecule type" value="Genomic_DNA"/>
</dbReference>
<organism evidence="1 2">
    <name type="scientific">Kineococcus rhizosphaerae</name>
    <dbReference type="NCBI Taxonomy" id="559628"/>
    <lineage>
        <taxon>Bacteria</taxon>
        <taxon>Bacillati</taxon>
        <taxon>Actinomycetota</taxon>
        <taxon>Actinomycetes</taxon>
        <taxon>Kineosporiales</taxon>
        <taxon>Kineosporiaceae</taxon>
        <taxon>Kineococcus</taxon>
    </lineage>
</organism>
<dbReference type="Proteomes" id="UP000238083">
    <property type="component" value="Unassembled WGS sequence"/>
</dbReference>
<proteinExistence type="predicted"/>
<protein>
    <submittedName>
        <fullName evidence="1">Winged helix DNA-binding protein</fullName>
    </submittedName>
</protein>
<dbReference type="PANTHER" id="PTHR38479">
    <property type="entry name" value="LMO0824 PROTEIN"/>
    <property type="match status" value="1"/>
</dbReference>
<evidence type="ECO:0000313" key="2">
    <source>
        <dbReference type="Proteomes" id="UP000238083"/>
    </source>
</evidence>
<keyword evidence="2" id="KW-1185">Reference proteome</keyword>
<dbReference type="GO" id="GO:0003677">
    <property type="term" value="F:DNA binding"/>
    <property type="evidence" value="ECO:0007669"/>
    <property type="project" value="UniProtKB-KW"/>
</dbReference>
<sequence length="366" mass="38625">MRSSPSPRCGIVTTVTRLAAHDVGTWRLVAQRVVPPLPGAAAVVEHLAAVQAQDLRAAATAVALRTPEGTTDGLAAALDAGTVVRSWPMRGTLHLLGAADLGWVLDLCAGRAETAMRRRRAELGISPADLDVARTTATGFLTREGASRAELLAAFEAAGQATAAGRGYHLIVHLALTGVLCQGPLRGREQLFVPVDGWVTDRRVPQDPLAEWTRRYLRGHGPATPADFAAWTKLALGQARRGFAAVREEFEAVLVDDVEHLVAPEVPDLVAAHRRAARSLHLLPGFDEFLLGYADRSHVLAPEHADRVAPGGNGVFRGTVVVGGTVAGTFTRDGTGLAHAPFAPFSAAQATALARRSATYPAGWFA</sequence>
<keyword evidence="1" id="KW-0238">DNA-binding</keyword>
<dbReference type="PANTHER" id="PTHR38479:SF2">
    <property type="entry name" value="WINGED HELIX DNA-BINDING DOMAIN-CONTAINING PROTEIN"/>
    <property type="match status" value="1"/>
</dbReference>
<evidence type="ECO:0000313" key="1">
    <source>
        <dbReference type="EMBL" id="PRY10766.1"/>
    </source>
</evidence>
<reference evidence="1 2" key="1">
    <citation type="submission" date="2018-03" db="EMBL/GenBank/DDBJ databases">
        <title>Genomic Encyclopedia of Archaeal and Bacterial Type Strains, Phase II (KMG-II): from individual species to whole genera.</title>
        <authorList>
            <person name="Goeker M."/>
        </authorList>
    </citation>
    <scope>NUCLEOTIDE SEQUENCE [LARGE SCALE GENOMIC DNA]</scope>
    <source>
        <strain evidence="1 2">DSM 19711</strain>
    </source>
</reference>
<dbReference type="Pfam" id="PF06224">
    <property type="entry name" value="AlkZ-like"/>
    <property type="match status" value="1"/>
</dbReference>
<dbReference type="InterPro" id="IPR009351">
    <property type="entry name" value="AlkZ-like"/>
</dbReference>
<dbReference type="OrthoDB" id="9148135at2"/>
<comment type="caution">
    <text evidence="1">The sequence shown here is derived from an EMBL/GenBank/DDBJ whole genome shotgun (WGS) entry which is preliminary data.</text>
</comment>
<dbReference type="AlphaFoldDB" id="A0A2T0QXI9"/>